<evidence type="ECO:0000259" key="10">
    <source>
        <dbReference type="PROSITE" id="PS50122"/>
    </source>
</evidence>
<reference evidence="12 13" key="1">
    <citation type="journal article" date="2020" name="Sci. Rep.">
        <title>A novel cyanobacterial geosmin producer, revising GeoA distribution and dispersion patterns in Bacteria.</title>
        <authorList>
            <person name="Churro C."/>
            <person name="Semedo-Aguiar A.P."/>
            <person name="Silva A.D."/>
            <person name="Pereira-Leal J.B."/>
            <person name="Leite R.B."/>
        </authorList>
    </citation>
    <scope>NUCLEOTIDE SEQUENCE [LARGE SCALE GENOMIC DNA]</scope>
    <source>
        <strain evidence="12 13">IPMA8</strain>
    </source>
</reference>
<keyword evidence="13" id="KW-1185">Reference proteome</keyword>
<gene>
    <name evidence="12" type="primary">rpfC_6</name>
    <name evidence="12" type="ORF">E5S67_02767</name>
</gene>
<sequence>MNLSENNKLTPIDPSAIDLNVEPKTDAPFPVVGIAASAGGLEAFIELLSNLPADTGMAFVLIQHLAPDHKSLLSEILRRSTQMPVNEAQDGMAVEPNNVYVIVPNTKLLLLEGLLRLLPREKIDGKVMPADAFFESLAVDRGSKAIGIVLSGADGDGALGLMTIKAAGGVTFAQCEETAKFDGMPNTAVATGNVDFVLPPEAIARELVNLSHHSFLAGSLPVTIAEALPEPGSALATIFGLLKSSAGVDFTQYKVATLNRRMQRRMVLYKMERLEDYAKYLLDHPTEVKALYEEILIHVTSFFRDLEAFERLKEYVLPTITHNKSVETPIRIWVAGCSTGEEVYSIAICLLEFLSDRVIPPPIQIFATDISETAIKKARSGFYLENQMLGVSEERRSRFFVSVEGGYRICKVVRELCVFARQNLGIDPPFSNLDLISCRNVMIYLAERLQQRVVSVFHYSLNRTGFLMLGTSESTGKSSELFTLVDGPSKIYAKKLTSTPPRLPFAPSFFPLTRPDNPQPMNANFSHSFDLQRETDQLILKRYNAVGAVVNEQMEIVQLRGDTNRYLRLTPGTPTLNLFAMAVPGLSVDLRTAIYQAQTQNVTVRKERLRVQEGEERHLVNFELIPFQPASSETRYFLVLFEESLPPAIDLRIDNLDSLEPSDLEREVMRLRQELAIARQEKNIAQAHLQSVVEQQENLTQDLRVANEEIISSNEELQSINEELETAKEEIQATNEELITTVEELRTRNLDLQQVNNDVTNLLASINIPILMLENDLRIRSFTPMAQRLFNLISTDVGRPFSDIRVNLEIPNLEEMIVEVIETLNTKEQEVQTQSGYWYALRIRPYRTAENQIEGVVMVLIDIDALKRSAATIETARNYAETIVESVPTPLMVLDADLQVNTANRALYETFQVSSSETAQDSWFEFATGPWNSPELRELLEDILVNNVEVNNFEIEQNFGRLGQKTLLLNACKVEPEDRVSMILLSIEDITDRKQFETERSQLLEQEQSARQQAERANRAKDEFLANLSHELRNPLTPILAWSQMLRSGKLKEAETNRALEVIERSARAQAQLIEDLLDISRITNGKLKLSTRSIDLRLVVQAALEGVQFSASAKNIAIVSGLSSVNVLGDIDRLQQVLWNILSNAIKFTPVGGRVEIVMEASENYAEVRVTDTGKGIAAELLPYIFDRFRQGDSSTTKANQGLGLGLSIVYHLVQLHGGTVQADSPGEGQGTTITLRLPLRASPEEFTPPSLPEPAPLPESPTGGIIDERLPCLDGLQVLVVDDEADTRDLLKFVLENYGADVLTVESAKAAMAALTAKPGRYDVLISDIGMPDENGYFLIRQVRALAAEAGGKIPAAALTAYASDREAERAIEAGFQTHIAKPIKPVQLGLIIANLAGIF</sequence>
<evidence type="ECO:0000256" key="2">
    <source>
        <dbReference type="ARBA" id="ARBA00012438"/>
    </source>
</evidence>
<dbReference type="PROSITE" id="PS50123">
    <property type="entry name" value="CHER"/>
    <property type="match status" value="1"/>
</dbReference>
<keyword evidence="12" id="KW-0808">Transferase</keyword>
<dbReference type="SMART" id="SM00448">
    <property type="entry name" value="REC"/>
    <property type="match status" value="1"/>
</dbReference>
<dbReference type="PROSITE" id="PS50109">
    <property type="entry name" value="HIS_KIN"/>
    <property type="match status" value="1"/>
</dbReference>
<dbReference type="InterPro" id="IPR036097">
    <property type="entry name" value="HisK_dim/P_sf"/>
</dbReference>
<dbReference type="EMBL" id="SRRZ01000045">
    <property type="protein sequence ID" value="NQE35038.1"/>
    <property type="molecule type" value="Genomic_DNA"/>
</dbReference>
<evidence type="ECO:0000256" key="6">
    <source>
        <dbReference type="SAM" id="Coils"/>
    </source>
</evidence>
<dbReference type="InterPro" id="IPR000014">
    <property type="entry name" value="PAS"/>
</dbReference>
<dbReference type="PANTHER" id="PTHR24422:SF27">
    <property type="entry name" value="PROTEIN-GLUTAMATE O-METHYLTRANSFERASE"/>
    <property type="match status" value="1"/>
</dbReference>
<dbReference type="Pfam" id="PF13596">
    <property type="entry name" value="PAS_10"/>
    <property type="match status" value="1"/>
</dbReference>
<evidence type="ECO:0000259" key="7">
    <source>
        <dbReference type="PROSITE" id="PS50109"/>
    </source>
</evidence>
<dbReference type="EC" id="2.7.13.3" evidence="2"/>
<dbReference type="InterPro" id="IPR003594">
    <property type="entry name" value="HATPase_dom"/>
</dbReference>
<dbReference type="InterPro" id="IPR029063">
    <property type="entry name" value="SAM-dependent_MTases_sf"/>
</dbReference>
<dbReference type="Gene3D" id="3.40.50.2300">
    <property type="match status" value="1"/>
</dbReference>
<dbReference type="InterPro" id="IPR011006">
    <property type="entry name" value="CheY-like_superfamily"/>
</dbReference>
<evidence type="ECO:0000259" key="11">
    <source>
        <dbReference type="PROSITE" id="PS50123"/>
    </source>
</evidence>
<feature type="coiled-coil region" evidence="6">
    <location>
        <begin position="668"/>
        <end position="755"/>
    </location>
</feature>
<dbReference type="SUPFAM" id="SSF55785">
    <property type="entry name" value="PYP-like sensor domain (PAS domain)"/>
    <property type="match status" value="2"/>
</dbReference>
<dbReference type="InterPro" id="IPR001789">
    <property type="entry name" value="Sig_transdc_resp-reg_receiver"/>
</dbReference>
<dbReference type="Pfam" id="PF01339">
    <property type="entry name" value="CheB_methylest"/>
    <property type="match status" value="1"/>
</dbReference>
<dbReference type="Pfam" id="PF13188">
    <property type="entry name" value="PAS_8"/>
    <property type="match status" value="1"/>
</dbReference>
<dbReference type="SUPFAM" id="SSF55874">
    <property type="entry name" value="ATPase domain of HSP90 chaperone/DNA topoisomerase II/histidine kinase"/>
    <property type="match status" value="1"/>
</dbReference>
<dbReference type="Pfam" id="PF03705">
    <property type="entry name" value="CheR_N"/>
    <property type="match status" value="1"/>
</dbReference>
<dbReference type="Gene3D" id="3.40.50.180">
    <property type="entry name" value="Methylesterase CheB, C-terminal domain"/>
    <property type="match status" value="1"/>
</dbReference>
<accession>A0ABX2CZI5</accession>
<comment type="catalytic activity">
    <reaction evidence="1">
        <text>ATP + protein L-histidine = ADP + protein N-phospho-L-histidine.</text>
        <dbReference type="EC" id="2.7.13.3"/>
    </reaction>
</comment>
<dbReference type="PROSITE" id="PS50112">
    <property type="entry name" value="PAS"/>
    <property type="match status" value="1"/>
</dbReference>
<dbReference type="SUPFAM" id="SSF53335">
    <property type="entry name" value="S-adenosyl-L-methionine-dependent methyltransferases"/>
    <property type="match status" value="1"/>
</dbReference>
<dbReference type="PANTHER" id="PTHR24422">
    <property type="entry name" value="CHEMOTAXIS PROTEIN METHYLTRANSFERASE"/>
    <property type="match status" value="1"/>
</dbReference>
<dbReference type="InterPro" id="IPR003661">
    <property type="entry name" value="HisK_dim/P_dom"/>
</dbReference>
<feature type="coiled-coil region" evidence="6">
    <location>
        <begin position="987"/>
        <end position="1027"/>
    </location>
</feature>
<feature type="domain" description="CheB-type methylesterase" evidence="10">
    <location>
        <begin position="28"/>
        <end position="208"/>
    </location>
</feature>
<dbReference type="GO" id="GO:0004673">
    <property type="term" value="F:protein histidine kinase activity"/>
    <property type="evidence" value="ECO:0007669"/>
    <property type="project" value="UniProtKB-EC"/>
</dbReference>
<dbReference type="SMART" id="SM00387">
    <property type="entry name" value="HATPase_c"/>
    <property type="match status" value="1"/>
</dbReference>
<evidence type="ECO:0000256" key="4">
    <source>
        <dbReference type="PROSITE-ProRule" id="PRU00050"/>
    </source>
</evidence>
<keyword evidence="4" id="KW-0378">Hydrolase</keyword>
<dbReference type="Pfam" id="PF01739">
    <property type="entry name" value="CheR"/>
    <property type="match status" value="1"/>
</dbReference>
<feature type="active site" evidence="4">
    <location>
        <position position="37"/>
    </location>
</feature>
<dbReference type="PROSITE" id="PS50110">
    <property type="entry name" value="RESPONSE_REGULATORY"/>
    <property type="match status" value="1"/>
</dbReference>
<name>A0ABX2CZI5_9CYAN</name>
<dbReference type="InterPro" id="IPR035965">
    <property type="entry name" value="PAS-like_dom_sf"/>
</dbReference>
<feature type="domain" description="PAS" evidence="9">
    <location>
        <begin position="876"/>
        <end position="947"/>
    </location>
</feature>
<comment type="caution">
    <text evidence="12">The sequence shown here is derived from an EMBL/GenBank/DDBJ whole genome shotgun (WGS) entry which is preliminary data.</text>
</comment>
<evidence type="ECO:0000256" key="1">
    <source>
        <dbReference type="ARBA" id="ARBA00000085"/>
    </source>
</evidence>
<dbReference type="PRINTS" id="PR00996">
    <property type="entry name" value="CHERMTFRASE"/>
</dbReference>
<dbReference type="Gene3D" id="3.30.450.20">
    <property type="entry name" value="PAS domain"/>
    <property type="match status" value="2"/>
</dbReference>
<dbReference type="PROSITE" id="PS50122">
    <property type="entry name" value="CHEB"/>
    <property type="match status" value="1"/>
</dbReference>
<keyword evidence="5" id="KW-0597">Phosphoprotein</keyword>
<organism evidence="12 13">
    <name type="scientific">Microcoleus asticus IPMA8</name>
    <dbReference type="NCBI Taxonomy" id="2563858"/>
    <lineage>
        <taxon>Bacteria</taxon>
        <taxon>Bacillati</taxon>
        <taxon>Cyanobacteriota</taxon>
        <taxon>Cyanophyceae</taxon>
        <taxon>Oscillatoriophycideae</taxon>
        <taxon>Oscillatoriales</taxon>
        <taxon>Microcoleaceae</taxon>
        <taxon>Microcoleus</taxon>
        <taxon>Microcoleus asticus</taxon>
    </lineage>
</organism>
<dbReference type="Proteomes" id="UP000702425">
    <property type="component" value="Unassembled WGS sequence"/>
</dbReference>
<dbReference type="InterPro" id="IPR000673">
    <property type="entry name" value="Sig_transdc_resp-reg_Me-estase"/>
</dbReference>
<dbReference type="Gene3D" id="3.40.50.150">
    <property type="entry name" value="Vaccinia Virus protein VP39"/>
    <property type="match status" value="1"/>
</dbReference>
<feature type="domain" description="CheR-type methyltransferase" evidence="11">
    <location>
        <begin position="223"/>
        <end position="495"/>
    </location>
</feature>
<evidence type="ECO:0000259" key="8">
    <source>
        <dbReference type="PROSITE" id="PS50110"/>
    </source>
</evidence>
<dbReference type="SUPFAM" id="SSF47757">
    <property type="entry name" value="Chemotaxis receptor methyltransferase CheR, N-terminal domain"/>
    <property type="match status" value="1"/>
</dbReference>
<dbReference type="Pfam" id="PF02518">
    <property type="entry name" value="HATPase_c"/>
    <property type="match status" value="1"/>
</dbReference>
<dbReference type="SMART" id="SM00138">
    <property type="entry name" value="MeTrc"/>
    <property type="match status" value="1"/>
</dbReference>
<keyword evidence="3" id="KW-0418">Kinase</keyword>
<evidence type="ECO:0000259" key="9">
    <source>
        <dbReference type="PROSITE" id="PS50112"/>
    </source>
</evidence>
<dbReference type="CDD" id="cd16434">
    <property type="entry name" value="CheB-CheR_fusion"/>
    <property type="match status" value="1"/>
</dbReference>
<evidence type="ECO:0000256" key="5">
    <source>
        <dbReference type="PROSITE-ProRule" id="PRU00169"/>
    </source>
</evidence>
<dbReference type="Gene3D" id="3.30.565.10">
    <property type="entry name" value="Histidine kinase-like ATPase, C-terminal domain"/>
    <property type="match status" value="1"/>
</dbReference>
<dbReference type="SUPFAM" id="SSF47384">
    <property type="entry name" value="Homodimeric domain of signal transducing histidine kinase"/>
    <property type="match status" value="1"/>
</dbReference>
<dbReference type="SUPFAM" id="SSF52172">
    <property type="entry name" value="CheY-like"/>
    <property type="match status" value="1"/>
</dbReference>
<keyword evidence="4" id="KW-0145">Chemotaxis</keyword>
<feature type="active site" evidence="4">
    <location>
        <position position="64"/>
    </location>
</feature>
<dbReference type="RefSeq" id="WP_172188109.1">
    <property type="nucleotide sequence ID" value="NZ_CAWPPK010000258.1"/>
</dbReference>
<dbReference type="InterPro" id="IPR000780">
    <property type="entry name" value="CheR_MeTrfase"/>
</dbReference>
<feature type="domain" description="Response regulatory" evidence="8">
    <location>
        <begin position="1279"/>
        <end position="1399"/>
    </location>
</feature>
<feature type="modified residue" description="4-aspartylphosphate" evidence="5">
    <location>
        <position position="1330"/>
    </location>
</feature>
<dbReference type="Pfam" id="PF00512">
    <property type="entry name" value="HisKA"/>
    <property type="match status" value="1"/>
</dbReference>
<dbReference type="InterPro" id="IPR022642">
    <property type="entry name" value="CheR_C"/>
</dbReference>
<dbReference type="Pfam" id="PF00072">
    <property type="entry name" value="Response_reg"/>
    <property type="match status" value="1"/>
</dbReference>
<feature type="active site" evidence="4">
    <location>
        <position position="156"/>
    </location>
</feature>
<proteinExistence type="predicted"/>
<dbReference type="CDD" id="cd00082">
    <property type="entry name" value="HisKA"/>
    <property type="match status" value="1"/>
</dbReference>
<dbReference type="InterPro" id="IPR005467">
    <property type="entry name" value="His_kinase_dom"/>
</dbReference>
<feature type="domain" description="Histidine kinase" evidence="7">
    <location>
        <begin position="1027"/>
        <end position="1243"/>
    </location>
</feature>
<protein>
    <recommendedName>
        <fullName evidence="2">histidine kinase</fullName>
        <ecNumber evidence="2">2.7.13.3</ecNumber>
    </recommendedName>
</protein>
<dbReference type="Gene3D" id="1.10.287.130">
    <property type="match status" value="1"/>
</dbReference>
<dbReference type="InterPro" id="IPR035909">
    <property type="entry name" value="CheB_C"/>
</dbReference>
<dbReference type="SUPFAM" id="SSF52738">
    <property type="entry name" value="Methylesterase CheB, C-terminal domain"/>
    <property type="match status" value="1"/>
</dbReference>
<dbReference type="SMART" id="SM00388">
    <property type="entry name" value="HisKA"/>
    <property type="match status" value="1"/>
</dbReference>
<evidence type="ECO:0000256" key="3">
    <source>
        <dbReference type="ARBA" id="ARBA00022777"/>
    </source>
</evidence>
<dbReference type="SMART" id="SM00091">
    <property type="entry name" value="PAS"/>
    <property type="match status" value="2"/>
</dbReference>
<evidence type="ECO:0000313" key="13">
    <source>
        <dbReference type="Proteomes" id="UP000702425"/>
    </source>
</evidence>
<keyword evidence="6" id="KW-0175">Coiled coil</keyword>
<evidence type="ECO:0000313" key="12">
    <source>
        <dbReference type="EMBL" id="NQE35038.1"/>
    </source>
</evidence>
<dbReference type="InterPro" id="IPR022641">
    <property type="entry name" value="CheR_N"/>
</dbReference>
<dbReference type="InterPro" id="IPR050903">
    <property type="entry name" value="Bact_Chemotaxis_MeTrfase"/>
</dbReference>
<dbReference type="InterPro" id="IPR036890">
    <property type="entry name" value="HATPase_C_sf"/>
</dbReference>